<evidence type="ECO:0000256" key="2">
    <source>
        <dbReference type="SAM" id="Phobius"/>
    </source>
</evidence>
<comment type="similarity">
    <text evidence="1">Belongs to the peptidase A24 family.</text>
</comment>
<dbReference type="InterPro" id="IPR000045">
    <property type="entry name" value="Prepilin_IV_endopep_pep"/>
</dbReference>
<keyword evidence="2" id="KW-1133">Transmembrane helix</keyword>
<feature type="transmembrane region" description="Helical" evidence="2">
    <location>
        <begin position="157"/>
        <end position="180"/>
    </location>
</feature>
<dbReference type="GO" id="GO:0006465">
    <property type="term" value="P:signal peptide processing"/>
    <property type="evidence" value="ECO:0007669"/>
    <property type="project" value="TreeGrafter"/>
</dbReference>
<feature type="transmembrane region" description="Helical" evidence="2">
    <location>
        <begin position="6"/>
        <end position="23"/>
    </location>
</feature>
<dbReference type="InterPro" id="IPR050882">
    <property type="entry name" value="Prepilin_peptidase/N-MTase"/>
</dbReference>
<proteinExistence type="inferred from homology"/>
<organism evidence="4 5">
    <name type="scientific">Sandaracinus amylolyticus</name>
    <dbReference type="NCBI Taxonomy" id="927083"/>
    <lineage>
        <taxon>Bacteria</taxon>
        <taxon>Pseudomonadati</taxon>
        <taxon>Myxococcota</taxon>
        <taxon>Polyangia</taxon>
        <taxon>Polyangiales</taxon>
        <taxon>Sandaracinaceae</taxon>
        <taxon>Sandaracinus</taxon>
    </lineage>
</organism>
<sequence length="182" mass="18988">METVELGYAVLIVVVALAAISDARTGHIPNWITLPALALGVVLHLVTEGVPGLVVSVAAVCACAIVPYLLFRRDAMGGGDVKLLAAIGALAGVRAGIEIQLATFVVAAIWVMTKMAFHGRLTATLGRTARVAVANVRRAPLPETRELDPEMTDAVRLGMPALAATIFCVLSRTLAFSPFFGG</sequence>
<keyword evidence="2" id="KW-0472">Membrane</keyword>
<dbReference type="GO" id="GO:0004190">
    <property type="term" value="F:aspartic-type endopeptidase activity"/>
    <property type="evidence" value="ECO:0007669"/>
    <property type="project" value="InterPro"/>
</dbReference>
<dbReference type="Gene3D" id="1.20.120.1220">
    <property type="match status" value="1"/>
</dbReference>
<dbReference type="STRING" id="927083.DB32_002369"/>
<dbReference type="GO" id="GO:0005886">
    <property type="term" value="C:plasma membrane"/>
    <property type="evidence" value="ECO:0007669"/>
    <property type="project" value="TreeGrafter"/>
</dbReference>
<accession>A0A0F6YGY5</accession>
<dbReference type="KEGG" id="samy:DB32_002369"/>
<gene>
    <name evidence="4" type="ORF">DB32_002369</name>
</gene>
<evidence type="ECO:0000256" key="1">
    <source>
        <dbReference type="ARBA" id="ARBA00005801"/>
    </source>
</evidence>
<evidence type="ECO:0000259" key="3">
    <source>
        <dbReference type="Pfam" id="PF01478"/>
    </source>
</evidence>
<dbReference type="PANTHER" id="PTHR30487:SF0">
    <property type="entry name" value="PREPILIN LEADER PEPTIDASE_N-METHYLTRANSFERASE-RELATED"/>
    <property type="match status" value="1"/>
</dbReference>
<dbReference type="Pfam" id="PF01478">
    <property type="entry name" value="Peptidase_A24"/>
    <property type="match status" value="1"/>
</dbReference>
<feature type="domain" description="Prepilin type IV endopeptidase peptidase" evidence="3">
    <location>
        <begin position="10"/>
        <end position="111"/>
    </location>
</feature>
<dbReference type="EMBL" id="CP011125">
    <property type="protein sequence ID" value="AKF05220.1"/>
    <property type="molecule type" value="Genomic_DNA"/>
</dbReference>
<dbReference type="RefSeq" id="WP_053232482.1">
    <property type="nucleotide sequence ID" value="NZ_CP011125.1"/>
</dbReference>
<evidence type="ECO:0000313" key="4">
    <source>
        <dbReference type="EMBL" id="AKF05220.1"/>
    </source>
</evidence>
<protein>
    <submittedName>
        <fullName evidence="4">Type IV prepilin peptidase TadV/CpaA</fullName>
    </submittedName>
</protein>
<dbReference type="OrthoDB" id="5508079at2"/>
<dbReference type="Proteomes" id="UP000034883">
    <property type="component" value="Chromosome"/>
</dbReference>
<keyword evidence="5" id="KW-1185">Reference proteome</keyword>
<evidence type="ECO:0000313" key="5">
    <source>
        <dbReference type="Proteomes" id="UP000034883"/>
    </source>
</evidence>
<keyword evidence="2" id="KW-0812">Transmembrane</keyword>
<name>A0A0F6YGY5_9BACT</name>
<reference evidence="4 5" key="1">
    <citation type="submission" date="2015-03" db="EMBL/GenBank/DDBJ databases">
        <title>Genome assembly of Sandaracinus amylolyticus DSM 53668.</title>
        <authorList>
            <person name="Sharma G."/>
            <person name="Subramanian S."/>
        </authorList>
    </citation>
    <scope>NUCLEOTIDE SEQUENCE [LARGE SCALE GENOMIC DNA]</scope>
    <source>
        <strain evidence="4 5">DSM 53668</strain>
    </source>
</reference>
<dbReference type="PANTHER" id="PTHR30487">
    <property type="entry name" value="TYPE 4 PREPILIN-LIKE PROTEINS LEADER PEPTIDE-PROCESSING ENZYME"/>
    <property type="match status" value="1"/>
</dbReference>
<feature type="transmembrane region" description="Helical" evidence="2">
    <location>
        <begin position="30"/>
        <end position="47"/>
    </location>
</feature>
<feature type="transmembrane region" description="Helical" evidence="2">
    <location>
        <begin position="83"/>
        <end position="111"/>
    </location>
</feature>
<dbReference type="AlphaFoldDB" id="A0A0F6YGY5"/>
<feature type="transmembrane region" description="Helical" evidence="2">
    <location>
        <begin position="53"/>
        <end position="71"/>
    </location>
</feature>